<accession>A0A8J8NG61</accession>
<evidence type="ECO:0000256" key="2">
    <source>
        <dbReference type="SAM" id="MobiDB-lite"/>
    </source>
</evidence>
<gene>
    <name evidence="3" type="ORF">FGO68_gene14230</name>
</gene>
<feature type="region of interest" description="Disordered" evidence="2">
    <location>
        <begin position="842"/>
        <end position="866"/>
    </location>
</feature>
<comment type="caution">
    <text evidence="3">The sequence shown here is derived from an EMBL/GenBank/DDBJ whole genome shotgun (WGS) entry which is preliminary data.</text>
</comment>
<proteinExistence type="predicted"/>
<keyword evidence="4" id="KW-1185">Reference proteome</keyword>
<feature type="coiled-coil region" evidence="1">
    <location>
        <begin position="37"/>
        <end position="64"/>
    </location>
</feature>
<dbReference type="EMBL" id="RRYP01016914">
    <property type="protein sequence ID" value="TNV74506.1"/>
    <property type="molecule type" value="Genomic_DNA"/>
</dbReference>
<name>A0A8J8NG61_HALGN</name>
<dbReference type="Proteomes" id="UP000785679">
    <property type="component" value="Unassembled WGS sequence"/>
</dbReference>
<reference evidence="3" key="1">
    <citation type="submission" date="2019-06" db="EMBL/GenBank/DDBJ databases">
        <authorList>
            <person name="Zheng W."/>
        </authorList>
    </citation>
    <scope>NUCLEOTIDE SEQUENCE</scope>
    <source>
        <strain evidence="3">QDHG01</strain>
    </source>
</reference>
<dbReference type="AlphaFoldDB" id="A0A8J8NG61"/>
<evidence type="ECO:0000313" key="3">
    <source>
        <dbReference type="EMBL" id="TNV74506.1"/>
    </source>
</evidence>
<evidence type="ECO:0000313" key="4">
    <source>
        <dbReference type="Proteomes" id="UP000785679"/>
    </source>
</evidence>
<dbReference type="OrthoDB" id="10604564at2759"/>
<evidence type="ECO:0000256" key="1">
    <source>
        <dbReference type="SAM" id="Coils"/>
    </source>
</evidence>
<keyword evidence="1" id="KW-0175">Coiled coil</keyword>
<sequence>MRPDMKRVLKEVLLEPENDSENDYGMPKYDPERDTMLKQLIKDREAVELKFKERREQIKRENKERAKRGEPLRNVPEDVKQSTDWITLDTKIAQREQAFMRGKELKKKEAFRMGDFTEYEGTSIQQQIINNTNELNNLVRSPAYNELQRVELAILAQRERRRFNQMRRLGIRIPDNYVRINSIRTYPAYILQRLLTYPSAIFDDSDEEDDQDVVRKYKDDPVEYIQKNVRSKADKAQTSEIPERYTQARVKKGDLPDEDPAQKIILDSVKAHLDAHGVTNKMTKEKMDGTYRRPANLNLDNSDDIANYIVERTKKLFDQYPTLFQKVPSFRQRILDELKGFRVKFRLFPELVQAMFKGEEIPEDLQPEEEEAPQKRKSIYLESLEQHIEEKQHYGADEIEEHPVQGIEQQEEEAVGREGKLKKKFGDEVKFPVISQARMDYAQKFFDDLSSGSSGITRKRFEDERQRMRDENQKKLMTQLKQEKDSREREFWHKHYDYLLKRANDLGAETLRQYVSKEERRSLSRREQTNPYHWDKLSQSAADSDNSLKQSQFAHPLLAAKQKALLQRVIPFKKVVRKHRDEDQLNIDGKARKWGEFTKKFHEDIDKKKKQGQEVREKSFVLNLNDPRKEKLLTWHYQMGFFSENSDDENVKYNRVERQYLRSLTQQHGDKVFLQRREIRPFERMMLKLGGAQVLKETVGKYIDTKSIQYVYQWVDPTMKPFKDYGDFLLSETRREFEHIYGQERKSQEKAIETSSAELRVDQTLFANELIQLYEIFTKAAKDREFTFKEELLTSLPKSRREYQENINFEEMQEYSVKPAKVEVDEADSLQQSLQNLQVVDDQPPSYEHDQNDEQPIEVNVPSPPRMHDESPIVLIDINVDKQDLPSPIPQPEPVVVRHQFILNKPLFVLPPQNDQEDFLTLKRRLYDFGRSYMVEDYVEIKNMYRVAQAIDPHRVEAEFIPQLKQMIERSNGRLKDFFIWPHYLPGGMDMIYPDGRRYPKRLRLYKHHQDNKPIYFQGEEIGYMIPNVPTLPPQIWNGQGIALTKTQHLDDMINLPKFAPPVPLSGKKYEPNLKKRKAEDVLNFGCGNPLMKTSQMYEIEKVLPFLNYDADASPNLGFEAISLKSTPDNKSFTVTIALKKGKTIGIKHPSLKSIQMENTEKVKRAFKLHDVYNGKQSDIYIDDKTKLGPGHLWSITNTSQGPLFINFVFAQ</sequence>
<organism evidence="3 4">
    <name type="scientific">Halteria grandinella</name>
    <dbReference type="NCBI Taxonomy" id="5974"/>
    <lineage>
        <taxon>Eukaryota</taxon>
        <taxon>Sar</taxon>
        <taxon>Alveolata</taxon>
        <taxon>Ciliophora</taxon>
        <taxon>Intramacronucleata</taxon>
        <taxon>Spirotrichea</taxon>
        <taxon>Stichotrichia</taxon>
        <taxon>Sporadotrichida</taxon>
        <taxon>Halteriidae</taxon>
        <taxon>Halteria</taxon>
    </lineage>
</organism>
<protein>
    <submittedName>
        <fullName evidence="3">Uncharacterized protein</fullName>
    </submittedName>
</protein>